<evidence type="ECO:0000313" key="1">
    <source>
        <dbReference type="EMBL" id="KAI8018636.1"/>
    </source>
</evidence>
<gene>
    <name evidence="1" type="ORF">LOK49_LG04G02159</name>
</gene>
<organism evidence="1 2">
    <name type="scientific">Camellia lanceoleosa</name>
    <dbReference type="NCBI Taxonomy" id="1840588"/>
    <lineage>
        <taxon>Eukaryota</taxon>
        <taxon>Viridiplantae</taxon>
        <taxon>Streptophyta</taxon>
        <taxon>Embryophyta</taxon>
        <taxon>Tracheophyta</taxon>
        <taxon>Spermatophyta</taxon>
        <taxon>Magnoliopsida</taxon>
        <taxon>eudicotyledons</taxon>
        <taxon>Gunneridae</taxon>
        <taxon>Pentapetalae</taxon>
        <taxon>asterids</taxon>
        <taxon>Ericales</taxon>
        <taxon>Theaceae</taxon>
        <taxon>Camellia</taxon>
    </lineage>
</organism>
<accession>A0ACC0I402</accession>
<dbReference type="Proteomes" id="UP001060215">
    <property type="component" value="Chromosome 2"/>
</dbReference>
<evidence type="ECO:0000313" key="2">
    <source>
        <dbReference type="Proteomes" id="UP001060215"/>
    </source>
</evidence>
<keyword evidence="2" id="KW-1185">Reference proteome</keyword>
<proteinExistence type="predicted"/>
<protein>
    <submittedName>
        <fullName evidence="1">Uncharacterized protein</fullName>
    </submittedName>
</protein>
<sequence>MHIRTIFKFEIATHIEKQKMFSLLHPFFLSLLPLFFFTLLLLKWLSTTQKPQKNLPPSPLKLPIIGNLHQMGQFPHRSLLSLSQKHGPLMLLQFGSMPVLVISSAQAAQEIMKTHDLTFSDRPKLSIASKLVYEARDVGFARYGEYWRQMRSLCVLQLLNNKRVKSFCAVREEETALMIEKIKQSCSSSSSTMVNLSEMLVSLTNGVVCRVALGRKHSGRKFKELLGEFVELLGVFDLGDYIPWLAWVNSFNGLYKRVDRVAKELDDFLGSVVEEHMDLRREKSGGERADHEGGDEIQQDFVDVLLDIQRDNKVGFPVDRDSIKALILRQHSASANSESSYSGSSDESSKESTRIILDPPMLWVALGRKHNRRKFKEPLGEFVELLGVFDLGDYIPWLAWVNSFNGWYKRVDRVAKELDDLLEIVVEEHMDLRTEKSGGERADHEGGVEIQQDFVDVLFDIQKR</sequence>
<name>A0ACC0I402_9ERIC</name>
<dbReference type="EMBL" id="CM045759">
    <property type="protein sequence ID" value="KAI8018636.1"/>
    <property type="molecule type" value="Genomic_DNA"/>
</dbReference>
<comment type="caution">
    <text evidence="1">The sequence shown here is derived from an EMBL/GenBank/DDBJ whole genome shotgun (WGS) entry which is preliminary data.</text>
</comment>
<reference evidence="1 2" key="1">
    <citation type="journal article" date="2022" name="Plant J.">
        <title>Chromosome-level genome of Camellia lanceoleosa provides a valuable resource for understanding genome evolution and self-incompatibility.</title>
        <authorList>
            <person name="Gong W."/>
            <person name="Xiao S."/>
            <person name="Wang L."/>
            <person name="Liao Z."/>
            <person name="Chang Y."/>
            <person name="Mo W."/>
            <person name="Hu G."/>
            <person name="Li W."/>
            <person name="Zhao G."/>
            <person name="Zhu H."/>
            <person name="Hu X."/>
            <person name="Ji K."/>
            <person name="Xiang X."/>
            <person name="Song Q."/>
            <person name="Yuan D."/>
            <person name="Jin S."/>
            <person name="Zhang L."/>
        </authorList>
    </citation>
    <scope>NUCLEOTIDE SEQUENCE [LARGE SCALE GENOMIC DNA]</scope>
    <source>
        <strain evidence="1">SQ_2022a</strain>
    </source>
</reference>